<evidence type="ECO:0000259" key="14">
    <source>
        <dbReference type="Pfam" id="PF00266"/>
    </source>
</evidence>
<dbReference type="GO" id="GO:0046872">
    <property type="term" value="F:metal ion binding"/>
    <property type="evidence" value="ECO:0007669"/>
    <property type="project" value="UniProtKB-KW"/>
</dbReference>
<dbReference type="InterPro" id="IPR020578">
    <property type="entry name" value="Aminotrans_V_PyrdxlP_BS"/>
</dbReference>
<evidence type="ECO:0000256" key="1">
    <source>
        <dbReference type="ARBA" id="ARBA00001933"/>
    </source>
</evidence>
<comment type="similarity">
    <text evidence="3">Belongs to the class-V pyridoxal-phosphate-dependent aminotransferase family. NifS/IscS subfamily.</text>
</comment>
<keyword evidence="9" id="KW-0663">Pyridoxal phosphate</keyword>
<dbReference type="Gene3D" id="3.90.1150.10">
    <property type="entry name" value="Aspartate Aminotransferase, domain 1"/>
    <property type="match status" value="1"/>
</dbReference>
<dbReference type="Gene3D" id="3.40.640.10">
    <property type="entry name" value="Type I PLP-dependent aspartate aminotransferase-like (Major domain)"/>
    <property type="match status" value="1"/>
</dbReference>
<comment type="function">
    <text evidence="2">Catalyzes the removal of elemental sulfur atoms from cysteine to produce alanine. Seems to participate in the biosynthesis of the nitrogenase metalloclusters by providing the inorganic sulfur required for the Fe-S core formation.</text>
</comment>
<evidence type="ECO:0000256" key="7">
    <source>
        <dbReference type="ARBA" id="ARBA00022714"/>
    </source>
</evidence>
<proteinExistence type="inferred from homology"/>
<dbReference type="FunFam" id="3.40.640.10:FF:000003">
    <property type="entry name" value="Cysteine desulfurase IscS"/>
    <property type="match status" value="1"/>
</dbReference>
<evidence type="ECO:0000256" key="6">
    <source>
        <dbReference type="ARBA" id="ARBA00022679"/>
    </source>
</evidence>
<evidence type="ECO:0000256" key="8">
    <source>
        <dbReference type="ARBA" id="ARBA00022723"/>
    </source>
</evidence>
<feature type="domain" description="Aminotransferase class V" evidence="14">
    <location>
        <begin position="4"/>
        <end position="369"/>
    </location>
</feature>
<accession>A0AB33IEE8</accession>
<dbReference type="InterPro" id="IPR015421">
    <property type="entry name" value="PyrdxlP-dep_Trfase_major"/>
</dbReference>
<dbReference type="InterPro" id="IPR016454">
    <property type="entry name" value="Cysteine_dSase"/>
</dbReference>
<dbReference type="RefSeq" id="WP_010668110.1">
    <property type="nucleotide sequence ID" value="NZ_AP023410.1"/>
</dbReference>
<organism evidence="15 16">
    <name type="scientific">Acetobacter aceti NBRC 14818</name>
    <dbReference type="NCBI Taxonomy" id="887700"/>
    <lineage>
        <taxon>Bacteria</taxon>
        <taxon>Pseudomonadati</taxon>
        <taxon>Pseudomonadota</taxon>
        <taxon>Alphaproteobacteria</taxon>
        <taxon>Acetobacterales</taxon>
        <taxon>Acetobacteraceae</taxon>
        <taxon>Acetobacter</taxon>
        <taxon>Acetobacter subgen. Acetobacter</taxon>
    </lineage>
</organism>
<evidence type="ECO:0000256" key="9">
    <source>
        <dbReference type="ARBA" id="ARBA00022898"/>
    </source>
</evidence>
<protein>
    <recommendedName>
        <fullName evidence="5">Cysteine desulfurase</fullName>
        <ecNumber evidence="4">2.8.1.7</ecNumber>
    </recommendedName>
</protein>
<keyword evidence="6" id="KW-0808">Transferase</keyword>
<evidence type="ECO:0000256" key="5">
    <source>
        <dbReference type="ARBA" id="ARBA00013558"/>
    </source>
</evidence>
<dbReference type="PROSITE" id="PS00595">
    <property type="entry name" value="AA_TRANSFER_CLASS_5"/>
    <property type="match status" value="1"/>
</dbReference>
<evidence type="ECO:0000256" key="2">
    <source>
        <dbReference type="ARBA" id="ARBA00003120"/>
    </source>
</evidence>
<evidence type="ECO:0000256" key="13">
    <source>
        <dbReference type="RuleBase" id="RU004504"/>
    </source>
</evidence>
<evidence type="ECO:0000256" key="4">
    <source>
        <dbReference type="ARBA" id="ARBA00012239"/>
    </source>
</evidence>
<dbReference type="GO" id="GO:0051537">
    <property type="term" value="F:2 iron, 2 sulfur cluster binding"/>
    <property type="evidence" value="ECO:0007669"/>
    <property type="project" value="UniProtKB-KW"/>
</dbReference>
<keyword evidence="10" id="KW-0408">Iron</keyword>
<keyword evidence="16" id="KW-1185">Reference proteome</keyword>
<sequence length="388" mass="41331">MQEIYLDNAASTPCDARVMAVMAPLFAEEFANPHSDTHAPGKRAAEAVEQARGHVAELIGADPREIIFTSGATEANNLAIKGAARFRMKQGDGRKRIIAVATEHKCVLESVRDLAQEGFEPVILGVDHNGRVDPAALRDALAVPTALVSIMAANNETGVMQDLSSLGRIVKEAGALLHSDLAQAAGKMAIDVRALDLDLASVSAHKMYGPKGVGALFVRRRPRVRLEPLFSGGGQERGLRSGTLPSTLIAGFGEAARIARAEWQADDHRLTALAQQLFHGLRERQTPFVINAQEARRLPGIISLRLPGAPATRIMEALPEMALSVGSACSSADLAPSYVLTAMGLNPTEAAESLRLSPGRFTTPADIVRVAELLADAAQRVRAERSTQ</sequence>
<comment type="cofactor">
    <cofactor evidence="1 13">
        <name>pyridoxal 5'-phosphate</name>
        <dbReference type="ChEBI" id="CHEBI:597326"/>
    </cofactor>
</comment>
<dbReference type="PANTHER" id="PTHR11601:SF34">
    <property type="entry name" value="CYSTEINE DESULFURASE"/>
    <property type="match status" value="1"/>
</dbReference>
<evidence type="ECO:0000256" key="11">
    <source>
        <dbReference type="ARBA" id="ARBA00023014"/>
    </source>
</evidence>
<dbReference type="Proteomes" id="UP000516424">
    <property type="component" value="Chromosome"/>
</dbReference>
<dbReference type="GO" id="GO:0031071">
    <property type="term" value="F:cysteine desulfurase activity"/>
    <property type="evidence" value="ECO:0007669"/>
    <property type="project" value="UniProtKB-EC"/>
</dbReference>
<dbReference type="PANTHER" id="PTHR11601">
    <property type="entry name" value="CYSTEINE DESULFURYLASE FAMILY MEMBER"/>
    <property type="match status" value="1"/>
</dbReference>
<keyword evidence="11" id="KW-0411">Iron-sulfur</keyword>
<dbReference type="Pfam" id="PF00266">
    <property type="entry name" value="Aminotran_5"/>
    <property type="match status" value="1"/>
</dbReference>
<evidence type="ECO:0000256" key="3">
    <source>
        <dbReference type="ARBA" id="ARBA00006490"/>
    </source>
</evidence>
<evidence type="ECO:0000313" key="15">
    <source>
        <dbReference type="EMBL" id="BCK76540.1"/>
    </source>
</evidence>
<gene>
    <name evidence="15" type="primary">iscS</name>
    <name evidence="15" type="ORF">EMQ_2146</name>
</gene>
<name>A0AB33IEE8_ACEAC</name>
<comment type="catalytic activity">
    <reaction evidence="12">
        <text>(sulfur carrier)-H + L-cysteine = (sulfur carrier)-SH + L-alanine</text>
        <dbReference type="Rhea" id="RHEA:43892"/>
        <dbReference type="Rhea" id="RHEA-COMP:14737"/>
        <dbReference type="Rhea" id="RHEA-COMP:14739"/>
        <dbReference type="ChEBI" id="CHEBI:29917"/>
        <dbReference type="ChEBI" id="CHEBI:35235"/>
        <dbReference type="ChEBI" id="CHEBI:57972"/>
        <dbReference type="ChEBI" id="CHEBI:64428"/>
        <dbReference type="EC" id="2.8.1.7"/>
    </reaction>
</comment>
<reference evidence="15 16" key="1">
    <citation type="journal article" date="2011" name="Microbiology">
        <title>Transcriptome response to different carbon sources in Acetobacter aceti.</title>
        <authorList>
            <person name="Sakurai K."/>
            <person name="Arai H."/>
            <person name="Ishii M."/>
            <person name="Igarashi Y."/>
        </authorList>
    </citation>
    <scope>NUCLEOTIDE SEQUENCE [LARGE SCALE GENOMIC DNA]</scope>
    <source>
        <strain evidence="15 16">NBRC 14818</strain>
    </source>
</reference>
<dbReference type="SUPFAM" id="SSF53383">
    <property type="entry name" value="PLP-dependent transferases"/>
    <property type="match status" value="1"/>
</dbReference>
<dbReference type="EMBL" id="AP023410">
    <property type="protein sequence ID" value="BCK76540.1"/>
    <property type="molecule type" value="Genomic_DNA"/>
</dbReference>
<dbReference type="InterPro" id="IPR015422">
    <property type="entry name" value="PyrdxlP-dep_Trfase_small"/>
</dbReference>
<keyword evidence="7" id="KW-0001">2Fe-2S</keyword>
<dbReference type="EC" id="2.8.1.7" evidence="4"/>
<dbReference type="AlphaFoldDB" id="A0AB33IEE8"/>
<evidence type="ECO:0000256" key="10">
    <source>
        <dbReference type="ARBA" id="ARBA00023004"/>
    </source>
</evidence>
<dbReference type="PIRSF" id="PIRSF005572">
    <property type="entry name" value="NifS"/>
    <property type="match status" value="1"/>
</dbReference>
<dbReference type="InterPro" id="IPR000192">
    <property type="entry name" value="Aminotrans_V_dom"/>
</dbReference>
<evidence type="ECO:0000313" key="16">
    <source>
        <dbReference type="Proteomes" id="UP000516424"/>
    </source>
</evidence>
<keyword evidence="8" id="KW-0479">Metal-binding</keyword>
<evidence type="ECO:0000256" key="12">
    <source>
        <dbReference type="ARBA" id="ARBA00050776"/>
    </source>
</evidence>
<dbReference type="InterPro" id="IPR015424">
    <property type="entry name" value="PyrdxlP-dep_Trfase"/>
</dbReference>